<feature type="domain" description="Major facilitator superfamily (MFS) profile" evidence="9">
    <location>
        <begin position="27"/>
        <end position="411"/>
    </location>
</feature>
<keyword evidence="11" id="KW-1185">Reference proteome</keyword>
<comment type="caution">
    <text evidence="10">The sequence shown here is derived from an EMBL/GenBank/DDBJ whole genome shotgun (WGS) entry which is preliminary data.</text>
</comment>
<feature type="transmembrane region" description="Helical" evidence="8">
    <location>
        <begin position="299"/>
        <end position="320"/>
    </location>
</feature>
<evidence type="ECO:0000256" key="1">
    <source>
        <dbReference type="ARBA" id="ARBA00004651"/>
    </source>
</evidence>
<feature type="transmembrane region" description="Helical" evidence="8">
    <location>
        <begin position="33"/>
        <end position="53"/>
    </location>
</feature>
<evidence type="ECO:0000256" key="4">
    <source>
        <dbReference type="ARBA" id="ARBA00022475"/>
    </source>
</evidence>
<dbReference type="InterPro" id="IPR036259">
    <property type="entry name" value="MFS_trans_sf"/>
</dbReference>
<dbReference type="GO" id="GO:0022857">
    <property type="term" value="F:transmembrane transporter activity"/>
    <property type="evidence" value="ECO:0007669"/>
    <property type="project" value="InterPro"/>
</dbReference>
<feature type="transmembrane region" description="Helical" evidence="8">
    <location>
        <begin position="97"/>
        <end position="116"/>
    </location>
</feature>
<keyword evidence="3" id="KW-0813">Transport</keyword>
<name>A0A366EYF7_9HYPH</name>
<feature type="transmembrane region" description="Helical" evidence="8">
    <location>
        <begin position="151"/>
        <end position="173"/>
    </location>
</feature>
<dbReference type="RefSeq" id="WP_113891352.1">
    <property type="nucleotide sequence ID" value="NZ_QNRK01000027.1"/>
</dbReference>
<comment type="similarity">
    <text evidence="2">Belongs to the major facilitator superfamily.</text>
</comment>
<evidence type="ECO:0000256" key="5">
    <source>
        <dbReference type="ARBA" id="ARBA00022692"/>
    </source>
</evidence>
<feature type="transmembrane region" description="Helical" evidence="8">
    <location>
        <begin position="266"/>
        <end position="287"/>
    </location>
</feature>
<dbReference type="Proteomes" id="UP000253529">
    <property type="component" value="Unassembled WGS sequence"/>
</dbReference>
<evidence type="ECO:0000256" key="6">
    <source>
        <dbReference type="ARBA" id="ARBA00022989"/>
    </source>
</evidence>
<reference evidence="10 11" key="1">
    <citation type="submission" date="2018-06" db="EMBL/GenBank/DDBJ databases">
        <title>Genomic Encyclopedia of Type Strains, Phase IV (KMG-IV): sequencing the most valuable type-strain genomes for metagenomic binning, comparative biology and taxonomic classification.</title>
        <authorList>
            <person name="Goeker M."/>
        </authorList>
    </citation>
    <scope>NUCLEOTIDE SEQUENCE [LARGE SCALE GENOMIC DNA]</scope>
    <source>
        <strain evidence="10 11">DSM 24875</strain>
    </source>
</reference>
<evidence type="ECO:0000256" key="2">
    <source>
        <dbReference type="ARBA" id="ARBA00008335"/>
    </source>
</evidence>
<dbReference type="InterPro" id="IPR011701">
    <property type="entry name" value="MFS"/>
</dbReference>
<dbReference type="Gene3D" id="1.20.1250.20">
    <property type="entry name" value="MFS general substrate transporter like domains"/>
    <property type="match status" value="1"/>
</dbReference>
<feature type="transmembrane region" description="Helical" evidence="8">
    <location>
        <begin position="185"/>
        <end position="205"/>
    </location>
</feature>
<dbReference type="GO" id="GO:0005886">
    <property type="term" value="C:plasma membrane"/>
    <property type="evidence" value="ECO:0007669"/>
    <property type="project" value="UniProtKB-SubCell"/>
</dbReference>
<dbReference type="PANTHER" id="PTHR43271:SF1">
    <property type="entry name" value="INNER MEMBRANE TRANSPORT PROTEIN YNFM"/>
    <property type="match status" value="1"/>
</dbReference>
<dbReference type="SUPFAM" id="SSF103473">
    <property type="entry name" value="MFS general substrate transporter"/>
    <property type="match status" value="1"/>
</dbReference>
<comment type="subcellular location">
    <subcellularLocation>
        <location evidence="1">Cell membrane</location>
        <topology evidence="1">Multi-pass membrane protein</topology>
    </subcellularLocation>
</comment>
<dbReference type="OrthoDB" id="63984at2"/>
<keyword evidence="5 8" id="KW-0812">Transmembrane</keyword>
<feature type="transmembrane region" description="Helical" evidence="8">
    <location>
        <begin position="326"/>
        <end position="346"/>
    </location>
</feature>
<keyword evidence="7 8" id="KW-0472">Membrane</keyword>
<feature type="transmembrane region" description="Helical" evidence="8">
    <location>
        <begin position="383"/>
        <end position="402"/>
    </location>
</feature>
<dbReference type="PANTHER" id="PTHR43271">
    <property type="entry name" value="BLL2771 PROTEIN"/>
    <property type="match status" value="1"/>
</dbReference>
<evidence type="ECO:0000256" key="8">
    <source>
        <dbReference type="SAM" id="Phobius"/>
    </source>
</evidence>
<dbReference type="Pfam" id="PF07690">
    <property type="entry name" value="MFS_1"/>
    <property type="match status" value="1"/>
</dbReference>
<evidence type="ECO:0000259" key="9">
    <source>
        <dbReference type="PROSITE" id="PS50850"/>
    </source>
</evidence>
<feature type="transmembrane region" description="Helical" evidence="8">
    <location>
        <begin position="65"/>
        <end position="85"/>
    </location>
</feature>
<dbReference type="CDD" id="cd17324">
    <property type="entry name" value="MFS_NepI_like"/>
    <property type="match status" value="1"/>
</dbReference>
<dbReference type="PROSITE" id="PS00216">
    <property type="entry name" value="SUGAR_TRANSPORT_1"/>
    <property type="match status" value="1"/>
</dbReference>
<dbReference type="PROSITE" id="PS50850">
    <property type="entry name" value="MFS"/>
    <property type="match status" value="1"/>
</dbReference>
<evidence type="ECO:0000313" key="10">
    <source>
        <dbReference type="EMBL" id="RBP07432.1"/>
    </source>
</evidence>
<evidence type="ECO:0000313" key="11">
    <source>
        <dbReference type="Proteomes" id="UP000253529"/>
    </source>
</evidence>
<keyword evidence="4" id="KW-1003">Cell membrane</keyword>
<dbReference type="InterPro" id="IPR005829">
    <property type="entry name" value="Sugar_transporter_CS"/>
</dbReference>
<dbReference type="AlphaFoldDB" id="A0A366EYF7"/>
<dbReference type="EMBL" id="QNRK01000027">
    <property type="protein sequence ID" value="RBP07432.1"/>
    <property type="molecule type" value="Genomic_DNA"/>
</dbReference>
<protein>
    <submittedName>
        <fullName evidence="10">YNFM family putative membrane transporter</fullName>
    </submittedName>
</protein>
<feature type="transmembrane region" description="Helical" evidence="8">
    <location>
        <begin position="358"/>
        <end position="377"/>
    </location>
</feature>
<keyword evidence="6 8" id="KW-1133">Transmembrane helix</keyword>
<dbReference type="InterPro" id="IPR020846">
    <property type="entry name" value="MFS_dom"/>
</dbReference>
<feature type="transmembrane region" description="Helical" evidence="8">
    <location>
        <begin position="235"/>
        <end position="254"/>
    </location>
</feature>
<evidence type="ECO:0000256" key="3">
    <source>
        <dbReference type="ARBA" id="ARBA00022448"/>
    </source>
</evidence>
<sequence>MTTGVDAARHNAGSEPPGPPLLRGEARFWRVSFALFLSGLATFALLYCVQPLLPEFARDFSLSPASASLSLSATTGVLAFAMFGAGALSDAYGRKRVMAVALFAAAATTLAAAAAPNWPALIAFRALTGLTLAGLPAVAMAYLAEEMDRTAVGLSMGLFIAGNTFGGMGGRLATAAIAEAAGWRWALAALGAASVACATAFAFALPRERRALPRAELVALWPAIRMHCADPGLRLLFALGFLLMGAFVTTYNYIGFRLAAPPFSLSQTAIGFVFVLYLLGTVASTVAGDLSGRFGRRKVILPAVALMPLGALATLSSSLWVTIAGVALVTVGFFAGHSIASSWIGLRAATAQAQASALYLFFYYAGSSLAGWCGGWALGVAGWPGVAAFVTALTCLACAAALRLSRVPPPAHLAQPAPPLPPG</sequence>
<feature type="transmembrane region" description="Helical" evidence="8">
    <location>
        <begin position="122"/>
        <end position="144"/>
    </location>
</feature>
<accession>A0A366EYF7</accession>
<gene>
    <name evidence="10" type="ORF">DFR50_12777</name>
</gene>
<organism evidence="10 11">
    <name type="scientific">Roseiarcus fermentans</name>
    <dbReference type="NCBI Taxonomy" id="1473586"/>
    <lineage>
        <taxon>Bacteria</taxon>
        <taxon>Pseudomonadati</taxon>
        <taxon>Pseudomonadota</taxon>
        <taxon>Alphaproteobacteria</taxon>
        <taxon>Hyphomicrobiales</taxon>
        <taxon>Roseiarcaceae</taxon>
        <taxon>Roseiarcus</taxon>
    </lineage>
</organism>
<proteinExistence type="inferred from homology"/>
<evidence type="ECO:0000256" key="7">
    <source>
        <dbReference type="ARBA" id="ARBA00023136"/>
    </source>
</evidence>